<dbReference type="GO" id="GO:0000271">
    <property type="term" value="P:polysaccharide biosynthetic process"/>
    <property type="evidence" value="ECO:0007669"/>
    <property type="project" value="TreeGrafter"/>
</dbReference>
<feature type="transmembrane region" description="Helical" evidence="2">
    <location>
        <begin position="410"/>
        <end position="432"/>
    </location>
</feature>
<dbReference type="Proteomes" id="UP000281192">
    <property type="component" value="Chromosome"/>
</dbReference>
<name>A0A2N5CNP9_9CAUL</name>
<dbReference type="GO" id="GO:0016020">
    <property type="term" value="C:membrane"/>
    <property type="evidence" value="ECO:0007669"/>
    <property type="project" value="TreeGrafter"/>
</dbReference>
<evidence type="ECO:0000313" key="6">
    <source>
        <dbReference type="Proteomes" id="UP000234483"/>
    </source>
</evidence>
<feature type="transmembrane region" description="Helical" evidence="2">
    <location>
        <begin position="324"/>
        <end position="347"/>
    </location>
</feature>
<evidence type="ECO:0000256" key="1">
    <source>
        <dbReference type="SAM" id="MobiDB-lite"/>
    </source>
</evidence>
<keyword evidence="2" id="KW-0812">Transmembrane</keyword>
<dbReference type="Proteomes" id="UP000234483">
    <property type="component" value="Unassembled WGS sequence"/>
</dbReference>
<feature type="transmembrane region" description="Helical" evidence="2">
    <location>
        <begin position="379"/>
        <end position="398"/>
    </location>
</feature>
<evidence type="ECO:0000313" key="4">
    <source>
        <dbReference type="EMBL" id="AYV49304.1"/>
    </source>
</evidence>
<keyword evidence="2" id="KW-1133">Transmembrane helix</keyword>
<dbReference type="KEGG" id="cfh:C1707_25370"/>
<feature type="transmembrane region" description="Helical" evidence="2">
    <location>
        <begin position="272"/>
        <end position="293"/>
    </location>
</feature>
<feature type="transmembrane region" description="Helical" evidence="2">
    <location>
        <begin position="216"/>
        <end position="236"/>
    </location>
</feature>
<feature type="transmembrane region" description="Helical" evidence="2">
    <location>
        <begin position="452"/>
        <end position="472"/>
    </location>
</feature>
<keyword evidence="7" id="KW-1185">Reference proteome</keyword>
<gene>
    <name evidence="4" type="ORF">C1707_25370</name>
    <name evidence="5" type="ORF">CFHF_20855</name>
</gene>
<dbReference type="OrthoDB" id="9767863at2"/>
<reference evidence="4 7" key="2">
    <citation type="submission" date="2018-01" db="EMBL/GenBank/DDBJ databases">
        <title>Complete genome sequence of Caulobacter flavus RHGG3.</title>
        <authorList>
            <person name="Yang E."/>
        </authorList>
    </citation>
    <scope>NUCLEOTIDE SEQUENCE [LARGE SCALE GENOMIC DNA]</scope>
    <source>
        <strain evidence="4 7">RHGG3</strain>
    </source>
</reference>
<dbReference type="AlphaFoldDB" id="A0A2N5CNP9"/>
<feature type="region of interest" description="Disordered" evidence="1">
    <location>
        <begin position="1"/>
        <end position="76"/>
    </location>
</feature>
<evidence type="ECO:0000313" key="7">
    <source>
        <dbReference type="Proteomes" id="UP000281192"/>
    </source>
</evidence>
<accession>A0A2N5CNP9</accession>
<feature type="compositionally biased region" description="Low complexity" evidence="1">
    <location>
        <begin position="39"/>
        <end position="53"/>
    </location>
</feature>
<dbReference type="PANTHER" id="PTHR23028:SF131">
    <property type="entry name" value="BLR2367 PROTEIN"/>
    <property type="match status" value="1"/>
</dbReference>
<evidence type="ECO:0000313" key="5">
    <source>
        <dbReference type="EMBL" id="PLR08304.1"/>
    </source>
</evidence>
<feature type="compositionally biased region" description="Gly residues" evidence="1">
    <location>
        <begin position="60"/>
        <end position="70"/>
    </location>
</feature>
<protein>
    <recommendedName>
        <fullName evidence="3">Acyltransferase 3 domain-containing protein</fullName>
    </recommendedName>
</protein>
<dbReference type="EMBL" id="CP026100">
    <property type="protein sequence ID" value="AYV49304.1"/>
    <property type="molecule type" value="Genomic_DNA"/>
</dbReference>
<feature type="transmembrane region" description="Helical" evidence="2">
    <location>
        <begin position="300"/>
        <end position="318"/>
    </location>
</feature>
<dbReference type="EMBL" id="PJRQ01000042">
    <property type="protein sequence ID" value="PLR08304.1"/>
    <property type="molecule type" value="Genomic_DNA"/>
</dbReference>
<dbReference type="InterPro" id="IPR002656">
    <property type="entry name" value="Acyl_transf_3_dom"/>
</dbReference>
<sequence length="500" mass="51808">MERQFDAQHLSGTLPQHRRARRGRPAVPDPGAPVRQDRAVAGQRAGPAAAAAGGDHHPAGAGGLGPGRGHAAGADRAVAADRHLAARLVRGRAEAGGAASPGLRLAGRRVRLLAGLGRGEAAPQAAAGLPKNLALVQALRGVAAIAVVAHHAIRTFTVKASAGIVPPALIGAPAFYDSLAFGVDLFFVISGFIMVYVSGAYMAADKPILGFLLKRAARIYPIYIIVSLALIAIKAMNHLTEGASGFDLQPLRIVTSLLLVPAWNEAGGVQPILGVGWTLSYELYFYLLFAAAVVVARRAFFAPLAAFILLAVTAFNLLPGGGTAIASFLANPIAIEFLFGCLVALAIKRGARMPLPWLSIAAASAALFVGPLFVHAEAWRVLVWGLPSAVVVFSAVSLEVDGKVARTPRLFGLLGDASYSIYLVHILIVGIVGARVGRMVSAAVGTGYASTAAVAGIVVLAVLVGVALYFAVERPMADFLAKRIGAYERARLGRVSKVPA</sequence>
<feature type="transmembrane region" description="Helical" evidence="2">
    <location>
        <begin position="185"/>
        <end position="204"/>
    </location>
</feature>
<dbReference type="PANTHER" id="PTHR23028">
    <property type="entry name" value="ACETYLTRANSFERASE"/>
    <property type="match status" value="1"/>
</dbReference>
<proteinExistence type="predicted"/>
<evidence type="ECO:0000259" key="3">
    <source>
        <dbReference type="Pfam" id="PF01757"/>
    </source>
</evidence>
<feature type="transmembrane region" description="Helical" evidence="2">
    <location>
        <begin position="354"/>
        <end position="373"/>
    </location>
</feature>
<dbReference type="GO" id="GO:0016747">
    <property type="term" value="F:acyltransferase activity, transferring groups other than amino-acyl groups"/>
    <property type="evidence" value="ECO:0007669"/>
    <property type="project" value="InterPro"/>
</dbReference>
<dbReference type="Pfam" id="PF01757">
    <property type="entry name" value="Acyl_transf_3"/>
    <property type="match status" value="1"/>
</dbReference>
<feature type="domain" description="Acyltransferase 3" evidence="3">
    <location>
        <begin position="138"/>
        <end position="469"/>
    </location>
</feature>
<reference evidence="5 6" key="1">
    <citation type="submission" date="2017-12" db="EMBL/GenBank/DDBJ databases">
        <title>The genome sequence of Caulobacter flavus CGMCC1 15093.</title>
        <authorList>
            <person name="Gao J."/>
            <person name="Mao X."/>
            <person name="Sun J."/>
        </authorList>
    </citation>
    <scope>NUCLEOTIDE SEQUENCE [LARGE SCALE GENOMIC DNA]</scope>
    <source>
        <strain evidence="5 6">CGMCC1 15093</strain>
    </source>
</reference>
<keyword evidence="2" id="KW-0472">Membrane</keyword>
<organism evidence="5 6">
    <name type="scientific">Caulobacter flavus</name>
    <dbReference type="NCBI Taxonomy" id="1679497"/>
    <lineage>
        <taxon>Bacteria</taxon>
        <taxon>Pseudomonadati</taxon>
        <taxon>Pseudomonadota</taxon>
        <taxon>Alphaproteobacteria</taxon>
        <taxon>Caulobacterales</taxon>
        <taxon>Caulobacteraceae</taxon>
        <taxon>Caulobacter</taxon>
    </lineage>
</organism>
<dbReference type="InterPro" id="IPR050879">
    <property type="entry name" value="Acyltransferase_3"/>
</dbReference>
<evidence type="ECO:0000256" key="2">
    <source>
        <dbReference type="SAM" id="Phobius"/>
    </source>
</evidence>